<feature type="transmembrane region" description="Helical" evidence="1">
    <location>
        <begin position="59"/>
        <end position="81"/>
    </location>
</feature>
<feature type="transmembrane region" description="Helical" evidence="1">
    <location>
        <begin position="33"/>
        <end position="52"/>
    </location>
</feature>
<name>A0ABX0YBV9_9PSED</name>
<keyword evidence="1" id="KW-1133">Transmembrane helix</keyword>
<accession>A0ABX0YBV9</accession>
<keyword evidence="1" id="KW-0472">Membrane</keyword>
<dbReference type="EMBL" id="JAAVJI010000001">
    <property type="protein sequence ID" value="NJO99587.1"/>
    <property type="molecule type" value="Genomic_DNA"/>
</dbReference>
<protein>
    <submittedName>
        <fullName evidence="2">Uncharacterized protein</fullName>
    </submittedName>
</protein>
<keyword evidence="1" id="KW-0812">Transmembrane</keyword>
<evidence type="ECO:0000256" key="1">
    <source>
        <dbReference type="SAM" id="Phobius"/>
    </source>
</evidence>
<feature type="transmembrane region" description="Helical" evidence="1">
    <location>
        <begin position="166"/>
        <end position="184"/>
    </location>
</feature>
<organism evidence="2 3">
    <name type="scientific">Pseudomonas quercus</name>
    <dbReference type="NCBI Taxonomy" id="2722792"/>
    <lineage>
        <taxon>Bacteria</taxon>
        <taxon>Pseudomonadati</taxon>
        <taxon>Pseudomonadota</taxon>
        <taxon>Gammaproteobacteria</taxon>
        <taxon>Pseudomonadales</taxon>
        <taxon>Pseudomonadaceae</taxon>
        <taxon>Pseudomonas</taxon>
    </lineage>
</organism>
<comment type="caution">
    <text evidence="2">The sequence shown here is derived from an EMBL/GenBank/DDBJ whole genome shotgun (WGS) entry which is preliminary data.</text>
</comment>
<keyword evidence="3" id="KW-1185">Reference proteome</keyword>
<gene>
    <name evidence="2" type="ORF">HBH25_01730</name>
</gene>
<evidence type="ECO:0000313" key="3">
    <source>
        <dbReference type="Proteomes" id="UP000746535"/>
    </source>
</evidence>
<feature type="transmembrane region" description="Helical" evidence="1">
    <location>
        <begin position="135"/>
        <end position="154"/>
    </location>
</feature>
<dbReference type="RefSeq" id="WP_168080875.1">
    <property type="nucleotide sequence ID" value="NZ_JAAVJI010000001.1"/>
</dbReference>
<reference evidence="2 3" key="1">
    <citation type="submission" date="2020-03" db="EMBL/GenBank/DDBJ databases">
        <authorList>
            <person name="Wang L."/>
            <person name="He N."/>
            <person name="Li Y."/>
            <person name="Fang Y."/>
            <person name="Zhang F."/>
        </authorList>
    </citation>
    <scope>NUCLEOTIDE SEQUENCE [LARGE SCALE GENOMIC DNA]</scope>
    <source>
        <strain evidence="3">hsmgli-8</strain>
    </source>
</reference>
<sequence length="239" mass="27226">MPDAGELRSVIRVFLLSYVMISLAGGMMSGYGWVFFGVFLCLFFWATYLMHFNESFLNYIYTVFFSAIAIFALFCAMAMYFSYFEWFGKDTPGALFVSASTIILFVILLVLAHLSKVHTDIFEFKDNRVKIINSTGSKNSMGVVVLIGGASTLIAKSVYGAIGPKFTITLCGVFSLVLVIHMITRLRNVMANLRVLRLKQRKTGVSYVFMQIDDIRQARTRWWTPRFLKWLASLRHAFT</sequence>
<feature type="transmembrane region" description="Helical" evidence="1">
    <location>
        <begin position="93"/>
        <end position="114"/>
    </location>
</feature>
<evidence type="ECO:0000313" key="2">
    <source>
        <dbReference type="EMBL" id="NJO99587.1"/>
    </source>
</evidence>
<dbReference type="Proteomes" id="UP000746535">
    <property type="component" value="Unassembled WGS sequence"/>
</dbReference>
<proteinExistence type="predicted"/>